<name>A0AAY3ZZW8_9TELE</name>
<dbReference type="Proteomes" id="UP000694580">
    <property type="component" value="Chromosome 2"/>
</dbReference>
<feature type="chain" id="PRO_5044305642" description="Chemokine interleukin-8-like domain-containing protein" evidence="2">
    <location>
        <begin position="24"/>
        <end position="121"/>
    </location>
</feature>
<feature type="signal peptide" evidence="2">
    <location>
        <begin position="1"/>
        <end position="23"/>
    </location>
</feature>
<dbReference type="InterPro" id="IPR001811">
    <property type="entry name" value="Chemokine_IL8-like_dom"/>
</dbReference>
<reference evidence="4 5" key="1">
    <citation type="submission" date="2020-06" db="EMBL/GenBank/DDBJ databases">
        <authorList>
            <consortium name="Wellcome Sanger Institute Data Sharing"/>
        </authorList>
    </citation>
    <scope>NUCLEOTIDE SEQUENCE [LARGE SCALE GENOMIC DNA]</scope>
</reference>
<dbReference type="GO" id="GO:0008009">
    <property type="term" value="F:chemokine activity"/>
    <property type="evidence" value="ECO:0007669"/>
    <property type="project" value="InterPro"/>
</dbReference>
<dbReference type="SUPFAM" id="SSF54117">
    <property type="entry name" value="Interleukin 8-like chemokines"/>
    <property type="match status" value="1"/>
</dbReference>
<keyword evidence="5" id="KW-1185">Reference proteome</keyword>
<keyword evidence="2" id="KW-0732">Signal</keyword>
<proteinExistence type="predicted"/>
<dbReference type="AlphaFoldDB" id="A0AAY3ZZW8"/>
<evidence type="ECO:0000256" key="2">
    <source>
        <dbReference type="SAM" id="SignalP"/>
    </source>
</evidence>
<reference evidence="4" key="3">
    <citation type="submission" date="2025-09" db="UniProtKB">
        <authorList>
            <consortium name="Ensembl"/>
        </authorList>
    </citation>
    <scope>IDENTIFICATION</scope>
</reference>
<keyword evidence="1" id="KW-0202">Cytokine</keyword>
<dbReference type="GeneTree" id="ENSGT01120000277916"/>
<evidence type="ECO:0000256" key="1">
    <source>
        <dbReference type="ARBA" id="ARBA00022514"/>
    </source>
</evidence>
<dbReference type="Ensembl" id="ENSDCDT00010001227.1">
    <property type="protein sequence ID" value="ENSDCDP00010001170.1"/>
    <property type="gene ID" value="ENSDCDG00010000629.1"/>
</dbReference>
<dbReference type="GO" id="GO:0006955">
    <property type="term" value="P:immune response"/>
    <property type="evidence" value="ECO:0007669"/>
    <property type="project" value="InterPro"/>
</dbReference>
<reference evidence="4" key="2">
    <citation type="submission" date="2025-08" db="UniProtKB">
        <authorList>
            <consortium name="Ensembl"/>
        </authorList>
    </citation>
    <scope>IDENTIFICATION</scope>
</reference>
<evidence type="ECO:0000313" key="4">
    <source>
        <dbReference type="Ensembl" id="ENSDCDP00010001170.1"/>
    </source>
</evidence>
<evidence type="ECO:0000313" key="5">
    <source>
        <dbReference type="Proteomes" id="UP000694580"/>
    </source>
</evidence>
<dbReference type="Gene3D" id="2.40.50.40">
    <property type="match status" value="1"/>
</dbReference>
<evidence type="ECO:0000259" key="3">
    <source>
        <dbReference type="Pfam" id="PF00048"/>
    </source>
</evidence>
<dbReference type="InterPro" id="IPR036048">
    <property type="entry name" value="Interleukin_8-like_sf"/>
</dbReference>
<protein>
    <recommendedName>
        <fullName evidence="3">Chemokine interleukin-8-like domain-containing protein</fullName>
    </recommendedName>
</protein>
<sequence>MHVYGMLVRTLALVAIIAPLTCGKTGLSCCTTVSNAEISDPIISFSYQKDNGFECVNSVIITTERGPFCINPRSRWLLHKIREFFVSGDTVCVCVCADKVSLHSEVQTPAGGCTGALNKGW</sequence>
<dbReference type="Pfam" id="PF00048">
    <property type="entry name" value="IL8"/>
    <property type="match status" value="1"/>
</dbReference>
<feature type="domain" description="Chemokine interleukin-8-like" evidence="3">
    <location>
        <begin position="28"/>
        <end position="81"/>
    </location>
</feature>
<accession>A0AAY3ZZW8</accession>
<organism evidence="4 5">
    <name type="scientific">Denticeps clupeoides</name>
    <name type="common">denticle herring</name>
    <dbReference type="NCBI Taxonomy" id="299321"/>
    <lineage>
        <taxon>Eukaryota</taxon>
        <taxon>Metazoa</taxon>
        <taxon>Chordata</taxon>
        <taxon>Craniata</taxon>
        <taxon>Vertebrata</taxon>
        <taxon>Euteleostomi</taxon>
        <taxon>Actinopterygii</taxon>
        <taxon>Neopterygii</taxon>
        <taxon>Teleostei</taxon>
        <taxon>Clupei</taxon>
        <taxon>Clupeiformes</taxon>
        <taxon>Denticipitoidei</taxon>
        <taxon>Denticipitidae</taxon>
        <taxon>Denticeps</taxon>
    </lineage>
</organism>
<dbReference type="GO" id="GO:0005615">
    <property type="term" value="C:extracellular space"/>
    <property type="evidence" value="ECO:0007669"/>
    <property type="project" value="UniProtKB-KW"/>
</dbReference>